<evidence type="ECO:0000256" key="10">
    <source>
        <dbReference type="ARBA" id="ARBA00022827"/>
    </source>
</evidence>
<proteinExistence type="inferred from homology"/>
<comment type="function">
    <text evidence="1">Catalyzes the phosphorylation of riboflavin to FMN followed by the adenylation of FMN to FAD.</text>
</comment>
<dbReference type="EC" id="2.7.7.2" evidence="15"/>
<accession>A0A928HEN4</accession>
<keyword evidence="10 15" id="KW-0274">FAD</keyword>
<dbReference type="SUPFAM" id="SSF52374">
    <property type="entry name" value="Nucleotidylyl transferase"/>
    <property type="match status" value="1"/>
</dbReference>
<evidence type="ECO:0000256" key="3">
    <source>
        <dbReference type="ARBA" id="ARBA00005201"/>
    </source>
</evidence>
<sequence length="301" mass="33965">MRKGNKFITIGTFDGLHAGHRFLFNRLETLAAQHLMKPLALYFPLPPKTLLSTQPEMTVLSTPQEKQKLFRELGVPAQALDFEACRNLSPEKFFNEVLLKKYRMGGLLVGLDFAFGKDREGSLAFLREECAKRNIPFEVANFYLADGEKISSSLIRKTLALGDIPQATELLAQSYKLTGTVIKGHQLGRKLGFPTANLDTGIYKILPLGVFAVKVRVGKKIYDGFCNIGFRPTVNPIHNKLPLVEVNIFNFKKSIYGRKITVFFAAKIRNESKFNGLDALVTQLKKDQEKARELLKNFRLI</sequence>
<comment type="pathway">
    <text evidence="2 15">Cofactor biosynthesis; FAD biosynthesis; FAD from FMN: step 1/1.</text>
</comment>
<evidence type="ECO:0000256" key="2">
    <source>
        <dbReference type="ARBA" id="ARBA00004726"/>
    </source>
</evidence>
<evidence type="ECO:0000256" key="6">
    <source>
        <dbReference type="ARBA" id="ARBA00022679"/>
    </source>
</evidence>
<feature type="domain" description="Riboflavin kinase" evidence="16">
    <location>
        <begin position="170"/>
        <end position="296"/>
    </location>
</feature>
<keyword evidence="11 15" id="KW-0067">ATP-binding</keyword>
<keyword evidence="5 15" id="KW-0288">FMN</keyword>
<evidence type="ECO:0000256" key="4">
    <source>
        <dbReference type="ARBA" id="ARBA00022630"/>
    </source>
</evidence>
<comment type="pathway">
    <text evidence="3 15">Cofactor biosynthesis; FMN biosynthesis; FMN from riboflavin (ATP route): step 1/1.</text>
</comment>
<dbReference type="GO" id="GO:0009398">
    <property type="term" value="P:FMN biosynthetic process"/>
    <property type="evidence" value="ECO:0007669"/>
    <property type="project" value="UniProtKB-UniRule"/>
</dbReference>
<dbReference type="InterPro" id="IPR023465">
    <property type="entry name" value="Riboflavin_kinase_dom_sf"/>
</dbReference>
<protein>
    <recommendedName>
        <fullName evidence="15">Riboflavin biosynthesis protein</fullName>
    </recommendedName>
    <domain>
        <recommendedName>
            <fullName evidence="15">Riboflavin kinase</fullName>
            <ecNumber evidence="15">2.7.1.26</ecNumber>
        </recommendedName>
        <alternativeName>
            <fullName evidence="15">Flavokinase</fullName>
        </alternativeName>
    </domain>
    <domain>
        <recommendedName>
            <fullName evidence="15">FMN adenylyltransferase</fullName>
            <ecNumber evidence="15">2.7.7.2</ecNumber>
        </recommendedName>
        <alternativeName>
            <fullName evidence="15">FAD pyrophosphorylase</fullName>
        </alternativeName>
        <alternativeName>
            <fullName evidence="15">FAD synthase</fullName>
        </alternativeName>
    </domain>
</protein>
<dbReference type="CDD" id="cd02064">
    <property type="entry name" value="FAD_synthetase_N"/>
    <property type="match status" value="1"/>
</dbReference>
<comment type="similarity">
    <text evidence="15">Belongs to the ribF family.</text>
</comment>
<dbReference type="GO" id="GO:0008531">
    <property type="term" value="F:riboflavin kinase activity"/>
    <property type="evidence" value="ECO:0007669"/>
    <property type="project" value="UniProtKB-UniRule"/>
</dbReference>
<reference evidence="17" key="1">
    <citation type="submission" date="2019-04" db="EMBL/GenBank/DDBJ databases">
        <title>Evolution of Biomass-Degrading Anaerobic Consortia Revealed by Metagenomics.</title>
        <authorList>
            <person name="Peng X."/>
        </authorList>
    </citation>
    <scope>NUCLEOTIDE SEQUENCE</scope>
    <source>
        <strain evidence="17">SIG66</strain>
    </source>
</reference>
<comment type="catalytic activity">
    <reaction evidence="14 15">
        <text>FMN + ATP + H(+) = FAD + diphosphate</text>
        <dbReference type="Rhea" id="RHEA:17237"/>
        <dbReference type="ChEBI" id="CHEBI:15378"/>
        <dbReference type="ChEBI" id="CHEBI:30616"/>
        <dbReference type="ChEBI" id="CHEBI:33019"/>
        <dbReference type="ChEBI" id="CHEBI:57692"/>
        <dbReference type="ChEBI" id="CHEBI:58210"/>
        <dbReference type="EC" id="2.7.7.2"/>
    </reaction>
</comment>
<keyword evidence="9 15" id="KW-0418">Kinase</keyword>
<dbReference type="Pfam" id="PF06574">
    <property type="entry name" value="FAD_syn"/>
    <property type="match status" value="1"/>
</dbReference>
<dbReference type="Gene3D" id="3.40.50.620">
    <property type="entry name" value="HUPs"/>
    <property type="match status" value="1"/>
</dbReference>
<keyword evidence="12" id="KW-0511">Multifunctional enzyme</keyword>
<evidence type="ECO:0000256" key="1">
    <source>
        <dbReference type="ARBA" id="ARBA00002121"/>
    </source>
</evidence>
<dbReference type="InterPro" id="IPR015864">
    <property type="entry name" value="FAD_synthase"/>
</dbReference>
<evidence type="ECO:0000259" key="16">
    <source>
        <dbReference type="SMART" id="SM00904"/>
    </source>
</evidence>
<keyword evidence="4 15" id="KW-0285">Flavoprotein</keyword>
<dbReference type="Pfam" id="PF01687">
    <property type="entry name" value="Flavokinase"/>
    <property type="match status" value="1"/>
</dbReference>
<evidence type="ECO:0000256" key="8">
    <source>
        <dbReference type="ARBA" id="ARBA00022741"/>
    </source>
</evidence>
<keyword evidence="7 15" id="KW-0548">Nucleotidyltransferase</keyword>
<keyword evidence="8 15" id="KW-0547">Nucleotide-binding</keyword>
<dbReference type="PANTHER" id="PTHR22749:SF6">
    <property type="entry name" value="RIBOFLAVIN KINASE"/>
    <property type="match status" value="1"/>
</dbReference>
<dbReference type="GO" id="GO:0006747">
    <property type="term" value="P:FAD biosynthetic process"/>
    <property type="evidence" value="ECO:0007669"/>
    <property type="project" value="UniProtKB-UniRule"/>
</dbReference>
<evidence type="ECO:0000256" key="7">
    <source>
        <dbReference type="ARBA" id="ARBA00022695"/>
    </source>
</evidence>
<dbReference type="SUPFAM" id="SSF82114">
    <property type="entry name" value="Riboflavin kinase-like"/>
    <property type="match status" value="1"/>
</dbReference>
<evidence type="ECO:0000256" key="13">
    <source>
        <dbReference type="ARBA" id="ARBA00047880"/>
    </source>
</evidence>
<organism evidence="17 18">
    <name type="scientific">Candidatus Avelusimicrobium gallicola</name>
    <dbReference type="NCBI Taxonomy" id="2562704"/>
    <lineage>
        <taxon>Bacteria</taxon>
        <taxon>Pseudomonadati</taxon>
        <taxon>Elusimicrobiota</taxon>
        <taxon>Elusimicrobia</taxon>
        <taxon>Elusimicrobiales</taxon>
        <taxon>Elusimicrobiaceae</taxon>
        <taxon>Candidatus Avelusimicrobium</taxon>
    </lineage>
</organism>
<evidence type="ECO:0000256" key="14">
    <source>
        <dbReference type="ARBA" id="ARBA00049494"/>
    </source>
</evidence>
<dbReference type="GO" id="GO:0009231">
    <property type="term" value="P:riboflavin biosynthetic process"/>
    <property type="evidence" value="ECO:0007669"/>
    <property type="project" value="InterPro"/>
</dbReference>
<gene>
    <name evidence="17" type="primary">ribF</name>
    <name evidence="17" type="ORF">E7027_06400</name>
</gene>
<dbReference type="PANTHER" id="PTHR22749">
    <property type="entry name" value="RIBOFLAVIN KINASE/FMN ADENYLYLTRANSFERASE"/>
    <property type="match status" value="1"/>
</dbReference>
<comment type="caution">
    <text evidence="17">The sequence shown here is derived from an EMBL/GenBank/DDBJ whole genome shotgun (WGS) entry which is preliminary data.</text>
</comment>
<dbReference type="AlphaFoldDB" id="A0A928HEN4"/>
<evidence type="ECO:0000256" key="9">
    <source>
        <dbReference type="ARBA" id="ARBA00022777"/>
    </source>
</evidence>
<dbReference type="NCBIfam" id="TIGR00083">
    <property type="entry name" value="ribF"/>
    <property type="match status" value="1"/>
</dbReference>
<dbReference type="EC" id="2.7.1.26" evidence="15"/>
<dbReference type="EMBL" id="SUVG01000007">
    <property type="protein sequence ID" value="MBE6421734.1"/>
    <property type="molecule type" value="Genomic_DNA"/>
</dbReference>
<dbReference type="GO" id="GO:0005524">
    <property type="term" value="F:ATP binding"/>
    <property type="evidence" value="ECO:0007669"/>
    <property type="project" value="UniProtKB-UniRule"/>
</dbReference>
<evidence type="ECO:0000313" key="17">
    <source>
        <dbReference type="EMBL" id="MBE6421734.1"/>
    </source>
</evidence>
<dbReference type="PIRSF" id="PIRSF004491">
    <property type="entry name" value="FAD_Synth"/>
    <property type="match status" value="1"/>
</dbReference>
<evidence type="ECO:0000256" key="11">
    <source>
        <dbReference type="ARBA" id="ARBA00022840"/>
    </source>
</evidence>
<dbReference type="InterPro" id="IPR015865">
    <property type="entry name" value="Riboflavin_kinase_bac/euk"/>
</dbReference>
<dbReference type="Proteomes" id="UP000725649">
    <property type="component" value="Unassembled WGS sequence"/>
</dbReference>
<evidence type="ECO:0000256" key="12">
    <source>
        <dbReference type="ARBA" id="ARBA00023268"/>
    </source>
</evidence>
<evidence type="ECO:0000256" key="15">
    <source>
        <dbReference type="PIRNR" id="PIRNR004491"/>
    </source>
</evidence>
<comment type="catalytic activity">
    <reaction evidence="13 15">
        <text>riboflavin + ATP = FMN + ADP + H(+)</text>
        <dbReference type="Rhea" id="RHEA:14357"/>
        <dbReference type="ChEBI" id="CHEBI:15378"/>
        <dbReference type="ChEBI" id="CHEBI:30616"/>
        <dbReference type="ChEBI" id="CHEBI:57986"/>
        <dbReference type="ChEBI" id="CHEBI:58210"/>
        <dbReference type="ChEBI" id="CHEBI:456216"/>
        <dbReference type="EC" id="2.7.1.26"/>
    </reaction>
</comment>
<dbReference type="InterPro" id="IPR014729">
    <property type="entry name" value="Rossmann-like_a/b/a_fold"/>
</dbReference>
<keyword evidence="6 15" id="KW-0808">Transferase</keyword>
<evidence type="ECO:0000313" key="18">
    <source>
        <dbReference type="Proteomes" id="UP000725649"/>
    </source>
</evidence>
<evidence type="ECO:0000256" key="5">
    <source>
        <dbReference type="ARBA" id="ARBA00022643"/>
    </source>
</evidence>
<dbReference type="InterPro" id="IPR002606">
    <property type="entry name" value="Riboflavin_kinase_bac"/>
</dbReference>
<name>A0A928HEN4_9BACT</name>
<dbReference type="GO" id="GO:0003919">
    <property type="term" value="F:FMN adenylyltransferase activity"/>
    <property type="evidence" value="ECO:0007669"/>
    <property type="project" value="UniProtKB-UniRule"/>
</dbReference>
<dbReference type="SMART" id="SM00904">
    <property type="entry name" value="Flavokinase"/>
    <property type="match status" value="1"/>
</dbReference>
<dbReference type="InterPro" id="IPR023468">
    <property type="entry name" value="Riboflavin_kinase"/>
</dbReference>
<dbReference type="Gene3D" id="2.40.30.30">
    <property type="entry name" value="Riboflavin kinase-like"/>
    <property type="match status" value="1"/>
</dbReference>